<dbReference type="Proteomes" id="UP000216311">
    <property type="component" value="Unassembled WGS sequence"/>
</dbReference>
<keyword evidence="3" id="KW-0132">Cell division</keyword>
<dbReference type="InterPro" id="IPR050515">
    <property type="entry name" value="Beta-lactam/transpept"/>
</dbReference>
<proteinExistence type="predicted"/>
<dbReference type="AlphaFoldDB" id="A0A255HB33"/>
<dbReference type="GO" id="GO:0071555">
    <property type="term" value="P:cell wall organization"/>
    <property type="evidence" value="ECO:0007669"/>
    <property type="project" value="TreeGrafter"/>
</dbReference>
<comment type="caution">
    <text evidence="3">The sequence shown here is derived from an EMBL/GenBank/DDBJ whole genome shotgun (WGS) entry which is preliminary data.</text>
</comment>
<dbReference type="EMBL" id="NMVQ01000001">
    <property type="protein sequence ID" value="OYO25088.1"/>
    <property type="molecule type" value="Genomic_DNA"/>
</dbReference>
<dbReference type="Gene3D" id="3.90.1310.10">
    <property type="entry name" value="Penicillin-binding protein 2a (Domain 2)"/>
    <property type="match status" value="1"/>
</dbReference>
<name>A0A255HB33_9ACTN</name>
<dbReference type="PANTHER" id="PTHR30627">
    <property type="entry name" value="PEPTIDOGLYCAN D,D-TRANSPEPTIDASE"/>
    <property type="match status" value="1"/>
</dbReference>
<dbReference type="Gene3D" id="3.40.710.10">
    <property type="entry name" value="DD-peptidase/beta-lactamase superfamily"/>
    <property type="match status" value="1"/>
</dbReference>
<dbReference type="OrthoDB" id="9766847at2"/>
<dbReference type="InterPro" id="IPR012338">
    <property type="entry name" value="Beta-lactam/transpept-like"/>
</dbReference>
<dbReference type="GO" id="GO:0051301">
    <property type="term" value="P:cell division"/>
    <property type="evidence" value="ECO:0007669"/>
    <property type="project" value="UniProtKB-KW"/>
</dbReference>
<feature type="domain" description="Penicillin-binding protein transpeptidase" evidence="1">
    <location>
        <begin position="155"/>
        <end position="476"/>
    </location>
</feature>
<evidence type="ECO:0000259" key="2">
    <source>
        <dbReference type="Pfam" id="PF21922"/>
    </source>
</evidence>
<dbReference type="InterPro" id="IPR054120">
    <property type="entry name" value="PBPA_dimer"/>
</dbReference>
<organism evidence="3 4">
    <name type="scientific">Enemella dayhoffiae</name>
    <dbReference type="NCBI Taxonomy" id="2016507"/>
    <lineage>
        <taxon>Bacteria</taxon>
        <taxon>Bacillati</taxon>
        <taxon>Actinomycetota</taxon>
        <taxon>Actinomycetes</taxon>
        <taxon>Propionibacteriales</taxon>
        <taxon>Propionibacteriaceae</taxon>
        <taxon>Enemella</taxon>
    </lineage>
</organism>
<protein>
    <submittedName>
        <fullName evidence="3">Cell division protein FtsI</fullName>
    </submittedName>
</protein>
<reference evidence="3 4" key="1">
    <citation type="submission" date="2017-07" db="EMBL/GenBank/DDBJ databases">
        <title>Draft whole genome sequences of clinical Proprionibacteriaceae strains.</title>
        <authorList>
            <person name="Bernier A.-M."/>
            <person name="Bernard K."/>
            <person name="Domingo M.-C."/>
        </authorList>
    </citation>
    <scope>NUCLEOTIDE SEQUENCE [LARGE SCALE GENOMIC DNA]</scope>
    <source>
        <strain evidence="3 4">NML 130396</strain>
    </source>
</reference>
<gene>
    <name evidence="3" type="ORF">CGZ93_01085</name>
</gene>
<dbReference type="Pfam" id="PF00905">
    <property type="entry name" value="Transpeptidase"/>
    <property type="match status" value="1"/>
</dbReference>
<dbReference type="InterPro" id="IPR001460">
    <property type="entry name" value="PCN-bd_Tpept"/>
</dbReference>
<evidence type="ECO:0000313" key="4">
    <source>
        <dbReference type="Proteomes" id="UP000216311"/>
    </source>
</evidence>
<feature type="domain" description="Penicillin binding protein A dimerisation" evidence="2">
    <location>
        <begin position="52"/>
        <end position="134"/>
    </location>
</feature>
<accession>A0A255HB33</accession>
<dbReference type="RefSeq" id="WP_094362295.1">
    <property type="nucleotide sequence ID" value="NZ_NMVQ01000001.1"/>
</dbReference>
<dbReference type="GO" id="GO:0005886">
    <property type="term" value="C:plasma membrane"/>
    <property type="evidence" value="ECO:0007669"/>
    <property type="project" value="TreeGrafter"/>
</dbReference>
<dbReference type="SUPFAM" id="SSF56601">
    <property type="entry name" value="beta-lactamase/transpeptidase-like"/>
    <property type="match status" value="1"/>
</dbReference>
<keyword evidence="4" id="KW-1185">Reference proteome</keyword>
<dbReference type="PANTHER" id="PTHR30627:SF24">
    <property type="entry name" value="PENICILLIN-BINDING PROTEIN 4B"/>
    <property type="match status" value="1"/>
</dbReference>
<dbReference type="GO" id="GO:0071972">
    <property type="term" value="F:peptidoglycan L,D-transpeptidase activity"/>
    <property type="evidence" value="ECO:0007669"/>
    <property type="project" value="TreeGrafter"/>
</dbReference>
<dbReference type="Pfam" id="PF21922">
    <property type="entry name" value="PBP_dimer_2"/>
    <property type="match status" value="1"/>
</dbReference>
<sequence>MNRPIRRVAIVAMLMFGLLLANGTFTMVVRQDSLNANAQNRRTRDEEFAQDRGPIMAGQTQIAQTAPSKDQFQFQRSYPEAKLYAPITGYYSYDHARSGLEASMNRELAGTADSQLIRRVLDTVTGQKPTGASVETTINPKAQRAAAEALGNRKGAVVAMDPRTGAVLAMVTSPSYDPNLIASHDIRAANRAYQDLASDTDRPMANRAAREIYPPGSIFKLVTAAAALENGRRPEGQVASPERLRLPQTSYDLTNDSDCGGANVTIDQALKVSCNTAFANLGLELGADKLRAQAEKFGFGSRPLTELNAVASRYPDNPNLPETALTAIGQHDVAATPLQMTMVTSAIANNGDLYEPYLVSTVRGSNLTPIETRKPRLKGRTMSADNAKLLAEMMQHVVTDGTGQNAQIRGVKVGGKTGTAQSDPKRPPYAWFTSYALDSSGQPAVAVTAFVEDANIQRSDIAGGRVAAPIAKSVMEAVL</sequence>
<dbReference type="GO" id="GO:0008658">
    <property type="term" value="F:penicillin binding"/>
    <property type="evidence" value="ECO:0007669"/>
    <property type="project" value="InterPro"/>
</dbReference>
<keyword evidence="3" id="KW-0131">Cell cycle</keyword>
<evidence type="ECO:0000313" key="3">
    <source>
        <dbReference type="EMBL" id="OYO25088.1"/>
    </source>
</evidence>
<evidence type="ECO:0000259" key="1">
    <source>
        <dbReference type="Pfam" id="PF00905"/>
    </source>
</evidence>